<dbReference type="OMA" id="RHCHRTH"/>
<dbReference type="eggNOG" id="ENOG502R4BF">
    <property type="taxonomic scope" value="Eukaryota"/>
</dbReference>
<dbReference type="EMBL" id="KD202086">
    <property type="protein sequence ID" value="EMS52851.1"/>
    <property type="molecule type" value="Genomic_DNA"/>
</dbReference>
<dbReference type="Gene3D" id="3.30.430.20">
    <property type="entry name" value="Gnk2 domain, C-X8-C-X2-C motif"/>
    <property type="match status" value="2"/>
</dbReference>
<proteinExistence type="predicted"/>
<sequence length="336" mass="35621">MALPAISWPLISLLLAVTPAHSTCEESVRIAGAGGLLQCYPAPALSNATNGTAFRATLLPLLRSLPSAAAPTGFASLRSVTRGERAFARGLCFGNSTVPSECARCLSAAAGNLTAGCGSTSQRAGFWSDRCFLAYADTNTSSPSEDAFRALVLLDAVPASKVNTKSFYYVHLHDELVAMAQQVARRAAANISGPRMLATAEESNSESAVSRTVHVLAQCGRDRTAAGCVRCLQNSVHAVDWDLNAARVDGGVAAAVVGFNCYMRFEVSTAACGDTIWGEIGCILLTVKVLFSGSCSTGATRAIYVGRRRMWVYVCFTLMKWRKKDEATTCALFIVH</sequence>
<dbReference type="CDD" id="cd23509">
    <property type="entry name" value="Gnk2-like"/>
    <property type="match status" value="1"/>
</dbReference>
<evidence type="ECO:0000259" key="1">
    <source>
        <dbReference type="PROSITE" id="PS51473"/>
    </source>
</evidence>
<feature type="domain" description="Gnk2-homologous" evidence="1">
    <location>
        <begin position="155"/>
        <end position="270"/>
    </location>
</feature>
<evidence type="ECO:0000313" key="2">
    <source>
        <dbReference type="EMBL" id="EMS52851.1"/>
    </source>
</evidence>
<dbReference type="STRING" id="4572.M7Z070"/>
<dbReference type="InterPro" id="IPR002902">
    <property type="entry name" value="GNK2"/>
</dbReference>
<dbReference type="InterPro" id="IPR038408">
    <property type="entry name" value="GNK2_sf"/>
</dbReference>
<protein>
    <recommendedName>
        <fullName evidence="1">Gnk2-homologous domain-containing protein</fullName>
    </recommendedName>
</protein>
<organism evidence="2">
    <name type="scientific">Triticum urartu</name>
    <name type="common">Red wild einkorn</name>
    <name type="synonym">Crithodium urartu</name>
    <dbReference type="NCBI Taxonomy" id="4572"/>
    <lineage>
        <taxon>Eukaryota</taxon>
        <taxon>Viridiplantae</taxon>
        <taxon>Streptophyta</taxon>
        <taxon>Embryophyta</taxon>
        <taxon>Tracheophyta</taxon>
        <taxon>Spermatophyta</taxon>
        <taxon>Magnoliopsida</taxon>
        <taxon>Liliopsida</taxon>
        <taxon>Poales</taxon>
        <taxon>Poaceae</taxon>
        <taxon>BOP clade</taxon>
        <taxon>Pooideae</taxon>
        <taxon>Triticodae</taxon>
        <taxon>Triticeae</taxon>
        <taxon>Triticinae</taxon>
        <taxon>Triticum</taxon>
    </lineage>
</organism>
<dbReference type="PANTHER" id="PTHR32099:SF62">
    <property type="entry name" value="GNK2-HOMOLOGOUS DOMAIN-CONTAINING PROTEIN"/>
    <property type="match status" value="1"/>
</dbReference>
<gene>
    <name evidence="2" type="ORF">TRIUR3_33342</name>
</gene>
<dbReference type="PANTHER" id="PTHR32099">
    <property type="entry name" value="CYSTEINE-RICH REPEAT SECRETORY PROTEIN"/>
    <property type="match status" value="1"/>
</dbReference>
<dbReference type="AlphaFoldDB" id="M7Z070"/>
<name>M7Z070_TRIUA</name>
<reference evidence="2" key="1">
    <citation type="journal article" date="2013" name="Nature">
        <title>Draft genome of the wheat A-genome progenitor Triticum urartu.</title>
        <authorList>
            <person name="Ling H.Q."/>
            <person name="Zhao S."/>
            <person name="Liu D."/>
            <person name="Wang J."/>
            <person name="Sun H."/>
            <person name="Zhang C."/>
            <person name="Fan H."/>
            <person name="Li D."/>
            <person name="Dong L."/>
            <person name="Tao Y."/>
            <person name="Gao C."/>
            <person name="Wu H."/>
            <person name="Li Y."/>
            <person name="Cui Y."/>
            <person name="Guo X."/>
            <person name="Zheng S."/>
            <person name="Wang B."/>
            <person name="Yu K."/>
            <person name="Liang Q."/>
            <person name="Yang W."/>
            <person name="Lou X."/>
            <person name="Chen J."/>
            <person name="Feng M."/>
            <person name="Jian J."/>
            <person name="Zhang X."/>
            <person name="Luo G."/>
            <person name="Jiang Y."/>
            <person name="Liu J."/>
            <person name="Wang Z."/>
            <person name="Sha Y."/>
            <person name="Zhang B."/>
            <person name="Wu H."/>
            <person name="Tang D."/>
            <person name="Shen Q."/>
            <person name="Xue P."/>
            <person name="Zou S."/>
            <person name="Wang X."/>
            <person name="Liu X."/>
            <person name="Wang F."/>
            <person name="Yang Y."/>
            <person name="An X."/>
            <person name="Dong Z."/>
            <person name="Zhang K."/>
            <person name="Zhang X."/>
            <person name="Luo M.C."/>
            <person name="Dvorak J."/>
            <person name="Tong Y."/>
            <person name="Wang J."/>
            <person name="Yang H."/>
            <person name="Li Z."/>
            <person name="Wang D."/>
            <person name="Zhang A."/>
            <person name="Wang J."/>
        </authorList>
    </citation>
    <scope>NUCLEOTIDE SEQUENCE</scope>
</reference>
<dbReference type="Pfam" id="PF01657">
    <property type="entry name" value="Stress-antifung"/>
    <property type="match status" value="1"/>
</dbReference>
<feature type="domain" description="Gnk2-homologous" evidence="1">
    <location>
        <begin position="36"/>
        <end position="140"/>
    </location>
</feature>
<accession>M7Z070</accession>
<dbReference type="PROSITE" id="PS51473">
    <property type="entry name" value="GNK2"/>
    <property type="match status" value="2"/>
</dbReference>